<dbReference type="Proteomes" id="UP000428260">
    <property type="component" value="Chromosome"/>
</dbReference>
<dbReference type="InterPro" id="IPR036415">
    <property type="entry name" value="Lamin_tail_dom_sf"/>
</dbReference>
<dbReference type="Pfam" id="PF00932">
    <property type="entry name" value="LTD"/>
    <property type="match status" value="1"/>
</dbReference>
<name>A0A6I6K4B6_9BACT</name>
<evidence type="ECO:0000313" key="2">
    <source>
        <dbReference type="EMBL" id="QGY44824.1"/>
    </source>
</evidence>
<dbReference type="AlphaFoldDB" id="A0A6I6K4B6"/>
<gene>
    <name evidence="2" type="ORF">GM418_14450</name>
</gene>
<feature type="domain" description="LTD" evidence="1">
    <location>
        <begin position="196"/>
        <end position="316"/>
    </location>
</feature>
<dbReference type="InterPro" id="IPR001322">
    <property type="entry name" value="Lamin_tail_dom"/>
</dbReference>
<accession>A0A6I6K4B6</accession>
<proteinExistence type="predicted"/>
<evidence type="ECO:0000259" key="1">
    <source>
        <dbReference type="Pfam" id="PF00932"/>
    </source>
</evidence>
<dbReference type="Gene3D" id="2.60.40.4070">
    <property type="match status" value="1"/>
</dbReference>
<dbReference type="Pfam" id="PF13585">
    <property type="entry name" value="CHU_C"/>
    <property type="match status" value="1"/>
</dbReference>
<dbReference type="SUPFAM" id="SSF74853">
    <property type="entry name" value="Lamin A/C globular tail domain"/>
    <property type="match status" value="1"/>
</dbReference>
<dbReference type="KEGG" id="mcos:GM418_14450"/>
<reference evidence="2 3" key="1">
    <citation type="submission" date="2019-11" db="EMBL/GenBank/DDBJ databases">
        <authorList>
            <person name="Zheng R.K."/>
            <person name="Sun C.M."/>
        </authorList>
    </citation>
    <scope>NUCLEOTIDE SEQUENCE [LARGE SCALE GENOMIC DNA]</scope>
    <source>
        <strain evidence="2 3">WC007</strain>
    </source>
</reference>
<protein>
    <recommendedName>
        <fullName evidence="1">LTD domain-containing protein</fullName>
    </recommendedName>
</protein>
<sequence>MVQNILKFLTISLLISPNISNSQEIWRENFMVPEKGVWGSNDASSIKTDFKGVSTWTLDYTNIRLKDSNDYAKTVSTSGGRFECRDIDGEVVWSSEEIDISNFENVSIQLTAQETGSGENKSTKYLKAYYKLNSTAEIPFEINGEKYGGWGTDTVFQSGLNGNKLQIVVYICNFYSADKVILDEIIVSAKPKEYPPAQPGDIVINEILFNPFPDGEDYVEIYNNSKNEFPLKDLFLASRDNDFQLTQIYSLAGSKYLLQPYSFLAVTKDTNAIFPFYFIECADCFQQIAKMPSYNNDEDVVVLLNKDTEIIDEFFYSEDLHIPWLADVDGVSLERIAVSTETNLPKNWTSASSESGYGTPGYKNSQVGNQNIAKPKVTFEPEAFSPNFDGFNDEYKIRYELDKPGYVGNVKIFDSKGHFVLQLVKNEILGTAGELTWNGKDETGQRQPLGVYITLVEIFDSNGQVFRFKDGVVLTDLLE</sequence>
<dbReference type="EMBL" id="CP046401">
    <property type="protein sequence ID" value="QGY44824.1"/>
    <property type="molecule type" value="Genomic_DNA"/>
</dbReference>
<dbReference type="RefSeq" id="WP_158867497.1">
    <property type="nucleotide sequence ID" value="NZ_CP046401.1"/>
</dbReference>
<evidence type="ECO:0000313" key="3">
    <source>
        <dbReference type="Proteomes" id="UP000428260"/>
    </source>
</evidence>
<keyword evidence="3" id="KW-1185">Reference proteome</keyword>
<organism evidence="2 3">
    <name type="scientific">Maribellus comscasis</name>
    <dbReference type="NCBI Taxonomy" id="2681766"/>
    <lineage>
        <taxon>Bacteria</taxon>
        <taxon>Pseudomonadati</taxon>
        <taxon>Bacteroidota</taxon>
        <taxon>Bacteroidia</taxon>
        <taxon>Marinilabiliales</taxon>
        <taxon>Prolixibacteraceae</taxon>
        <taxon>Maribellus</taxon>
    </lineage>
</organism>